<sequence length="329" mass="37686">MDKVRGHLEASKVVCFSWRLGEVVYPGRKVQRRDVRRPRQLFLNDIGLGFLMLPGRCIFQLKRYLDILKGTQRAKIITLIVHADPTTVYNAPLVISNCKTILQGDLIKVDAEASISNVNPKICSRSLHLKTVSNPTERTALDGPLMIDTFYLRYHNHKSSKLVSTFLNLFEFLRLGNRTAESMGQKSHGGHGHWITKWIDHRFLLMGISIHNFVTGASLILVPSKPLGVMHVVRSLESREIFGHFRYCHIQQVGLGKGRKCVLYRLRNRLRITCGRLSRTAGFTVLTSKRRSRRENKSLLKELQHGISSKQLLRPQLLIDFFADRMLQP</sequence>
<dbReference type="KEGG" id="ssl:SS1G_12853"/>
<organism evidence="1 2">
    <name type="scientific">Sclerotinia sclerotiorum (strain ATCC 18683 / 1980 / Ss-1)</name>
    <name type="common">White mold</name>
    <name type="synonym">Whetzelinia sclerotiorum</name>
    <dbReference type="NCBI Taxonomy" id="665079"/>
    <lineage>
        <taxon>Eukaryota</taxon>
        <taxon>Fungi</taxon>
        <taxon>Dikarya</taxon>
        <taxon>Ascomycota</taxon>
        <taxon>Pezizomycotina</taxon>
        <taxon>Leotiomycetes</taxon>
        <taxon>Helotiales</taxon>
        <taxon>Sclerotiniaceae</taxon>
        <taxon>Sclerotinia</taxon>
    </lineage>
</organism>
<dbReference type="EMBL" id="CH476642">
    <property type="protein sequence ID" value="EDN97996.1"/>
    <property type="molecule type" value="Genomic_DNA"/>
</dbReference>
<dbReference type="RefSeq" id="XP_001586275.1">
    <property type="nucleotide sequence ID" value="XM_001586225.1"/>
</dbReference>
<proteinExistence type="predicted"/>
<dbReference type="GeneID" id="5482440"/>
<dbReference type="Proteomes" id="UP000001312">
    <property type="component" value="Unassembled WGS sequence"/>
</dbReference>
<evidence type="ECO:0000313" key="1">
    <source>
        <dbReference type="EMBL" id="EDN97996.1"/>
    </source>
</evidence>
<keyword evidence="2" id="KW-1185">Reference proteome</keyword>
<evidence type="ECO:0000313" key="2">
    <source>
        <dbReference type="Proteomes" id="UP000001312"/>
    </source>
</evidence>
<reference evidence="2" key="1">
    <citation type="journal article" date="2011" name="PLoS Genet.">
        <title>Genomic analysis of the necrotrophic fungal pathogens Sclerotinia sclerotiorum and Botrytis cinerea.</title>
        <authorList>
            <person name="Amselem J."/>
            <person name="Cuomo C.A."/>
            <person name="van Kan J.A."/>
            <person name="Viaud M."/>
            <person name="Benito E.P."/>
            <person name="Couloux A."/>
            <person name="Coutinho P.M."/>
            <person name="de Vries R.P."/>
            <person name="Dyer P.S."/>
            <person name="Fillinger S."/>
            <person name="Fournier E."/>
            <person name="Gout L."/>
            <person name="Hahn M."/>
            <person name="Kohn L."/>
            <person name="Lapalu N."/>
            <person name="Plummer K.M."/>
            <person name="Pradier J.M."/>
            <person name="Quevillon E."/>
            <person name="Sharon A."/>
            <person name="Simon A."/>
            <person name="ten Have A."/>
            <person name="Tudzynski B."/>
            <person name="Tudzynski P."/>
            <person name="Wincker P."/>
            <person name="Andrew M."/>
            <person name="Anthouard V."/>
            <person name="Beever R.E."/>
            <person name="Beffa R."/>
            <person name="Benoit I."/>
            <person name="Bouzid O."/>
            <person name="Brault B."/>
            <person name="Chen Z."/>
            <person name="Choquer M."/>
            <person name="Collemare J."/>
            <person name="Cotton P."/>
            <person name="Danchin E.G."/>
            <person name="Da Silva C."/>
            <person name="Gautier A."/>
            <person name="Giraud C."/>
            <person name="Giraud T."/>
            <person name="Gonzalez C."/>
            <person name="Grossetete S."/>
            <person name="Guldener U."/>
            <person name="Henrissat B."/>
            <person name="Howlett B.J."/>
            <person name="Kodira C."/>
            <person name="Kretschmer M."/>
            <person name="Lappartient A."/>
            <person name="Leroch M."/>
            <person name="Levis C."/>
            <person name="Mauceli E."/>
            <person name="Neuveglise C."/>
            <person name="Oeser B."/>
            <person name="Pearson M."/>
            <person name="Poulain J."/>
            <person name="Poussereau N."/>
            <person name="Quesneville H."/>
            <person name="Rascle C."/>
            <person name="Schumacher J."/>
            <person name="Segurens B."/>
            <person name="Sexton A."/>
            <person name="Silva E."/>
            <person name="Sirven C."/>
            <person name="Soanes D.M."/>
            <person name="Talbot N.J."/>
            <person name="Templeton M."/>
            <person name="Yandava C."/>
            <person name="Yarden O."/>
            <person name="Zeng Q."/>
            <person name="Rollins J.A."/>
            <person name="Lebrun M.H."/>
            <person name="Dickman M."/>
        </authorList>
    </citation>
    <scope>NUCLEOTIDE SEQUENCE [LARGE SCALE GENOMIC DNA]</scope>
    <source>
        <strain evidence="2">ATCC 18683 / 1980 / Ss-1</strain>
    </source>
</reference>
<name>A7F5H5_SCLS1</name>
<dbReference type="InParanoid" id="A7F5H5"/>
<accession>A7F5H5</accession>
<gene>
    <name evidence="1" type="ORF">SS1G_12853</name>
</gene>
<dbReference type="AlphaFoldDB" id="A7F5H5"/>
<protein>
    <submittedName>
        <fullName evidence="1">Uncharacterized protein</fullName>
    </submittedName>
</protein>